<organism evidence="2 3">
    <name type="scientific">Croceibacterium selenioxidans</name>
    <dbReference type="NCBI Taxonomy" id="2838833"/>
    <lineage>
        <taxon>Bacteria</taxon>
        <taxon>Pseudomonadati</taxon>
        <taxon>Pseudomonadota</taxon>
        <taxon>Alphaproteobacteria</taxon>
        <taxon>Sphingomonadales</taxon>
        <taxon>Erythrobacteraceae</taxon>
        <taxon>Croceibacterium</taxon>
    </lineage>
</organism>
<dbReference type="RefSeq" id="WP_214535265.1">
    <property type="nucleotide sequence ID" value="NZ_JAHFVK010000001.1"/>
</dbReference>
<feature type="transmembrane region" description="Helical" evidence="1">
    <location>
        <begin position="31"/>
        <end position="48"/>
    </location>
</feature>
<keyword evidence="3" id="KW-1185">Reference proteome</keyword>
<dbReference type="EMBL" id="JAHFVK010000001">
    <property type="protein sequence ID" value="MBT2133892.1"/>
    <property type="molecule type" value="Genomic_DNA"/>
</dbReference>
<evidence type="ECO:0000313" key="2">
    <source>
        <dbReference type="EMBL" id="MBT2133892.1"/>
    </source>
</evidence>
<protein>
    <submittedName>
        <fullName evidence="2">Uncharacterized protein</fullName>
    </submittedName>
</protein>
<keyword evidence="1" id="KW-0812">Transmembrane</keyword>
<keyword evidence="1" id="KW-0472">Membrane</keyword>
<reference evidence="2 3" key="1">
    <citation type="submission" date="2021-05" db="EMBL/GenBank/DDBJ databases">
        <title>Croceibacterium sp. LX-88 genome sequence.</title>
        <authorList>
            <person name="Luo X."/>
        </authorList>
    </citation>
    <scope>NUCLEOTIDE SEQUENCE [LARGE SCALE GENOMIC DNA]</scope>
    <source>
        <strain evidence="2 3">LX-88</strain>
    </source>
</reference>
<accession>A0ABS5W2C3</accession>
<evidence type="ECO:0000256" key="1">
    <source>
        <dbReference type="SAM" id="Phobius"/>
    </source>
</evidence>
<sequence>MSPTARLVAFVLGALAVAGGTLMTMLAGGGAGLWLLITGAIVIASLALEGRYGRPGAPTDVPPSAWQLTNERFVDDETGQLLEVWIDPLTGERRYEPVSADPRLP</sequence>
<gene>
    <name evidence="2" type="ORF">KK137_06055</name>
</gene>
<comment type="caution">
    <text evidence="2">The sequence shown here is derived from an EMBL/GenBank/DDBJ whole genome shotgun (WGS) entry which is preliminary data.</text>
</comment>
<name>A0ABS5W2C3_9SPHN</name>
<evidence type="ECO:0000313" key="3">
    <source>
        <dbReference type="Proteomes" id="UP000811255"/>
    </source>
</evidence>
<proteinExistence type="predicted"/>
<feature type="transmembrane region" description="Helical" evidence="1">
    <location>
        <begin position="7"/>
        <end position="25"/>
    </location>
</feature>
<keyword evidence="1" id="KW-1133">Transmembrane helix</keyword>
<dbReference type="Proteomes" id="UP000811255">
    <property type="component" value="Unassembled WGS sequence"/>
</dbReference>